<dbReference type="Proteomes" id="UP001226574">
    <property type="component" value="Unassembled WGS sequence"/>
</dbReference>
<dbReference type="EMBL" id="JAVIFY010000001">
    <property type="protein sequence ID" value="MDQ9090415.1"/>
    <property type="molecule type" value="Genomic_DNA"/>
</dbReference>
<name>A0ABU1B7S5_PSEHA</name>
<comment type="caution">
    <text evidence="1">The sequence shown here is derived from an EMBL/GenBank/DDBJ whole genome shotgun (WGS) entry which is preliminary data.</text>
</comment>
<protein>
    <recommendedName>
        <fullName evidence="3">Orphan protein</fullName>
    </recommendedName>
</protein>
<accession>A0ABU1B7S5</accession>
<dbReference type="RefSeq" id="WP_309038297.1">
    <property type="nucleotide sequence ID" value="NZ_JAVIFY010000001.1"/>
</dbReference>
<sequence>MFAPVYKVKLHKQRLTTLLKHRQKLLQQGGFSLARFSVIDNQLLNHLYTLSDLKSDAPTDYFAGKSLTQVSELTWQALCELALNNDEHSDIYRVVACDLFYSPVSDITAHFNNLRNTQQLAHFELLQHHRDHWQLNGLKALRTSILEGKEQPPEVVKKIVFSQPLTISESHAAILHEDFNIAFATLVNSYCAGHEDVSDKLFKVFAKTADELQKAQLLALAGLLNDSRWYEPCALFCKANPDHCLFVLSHFVYKQALPLVMDLMAVAVTQQSAYAAWLTLTDRPLAKAEKMSVVSDNSEVKPQSGINLDDAEHARQAFAMQKGEQLLMGISFSKANSVQKLEKLAGSIVQRVIAPHFEHSTACALFHVQQSASQWQSLLSEKAEGDHAA</sequence>
<keyword evidence="2" id="KW-1185">Reference proteome</keyword>
<evidence type="ECO:0008006" key="3">
    <source>
        <dbReference type="Google" id="ProtNLM"/>
    </source>
</evidence>
<evidence type="ECO:0000313" key="2">
    <source>
        <dbReference type="Proteomes" id="UP001226574"/>
    </source>
</evidence>
<proteinExistence type="predicted"/>
<evidence type="ECO:0000313" key="1">
    <source>
        <dbReference type="EMBL" id="MDQ9090415.1"/>
    </source>
</evidence>
<organism evidence="1 2">
    <name type="scientific">Pseudoalteromonas haloplanktis</name>
    <name type="common">Alteromonas haloplanktis</name>
    <dbReference type="NCBI Taxonomy" id="228"/>
    <lineage>
        <taxon>Bacteria</taxon>
        <taxon>Pseudomonadati</taxon>
        <taxon>Pseudomonadota</taxon>
        <taxon>Gammaproteobacteria</taxon>
        <taxon>Alteromonadales</taxon>
        <taxon>Pseudoalteromonadaceae</taxon>
        <taxon>Pseudoalteromonas</taxon>
    </lineage>
</organism>
<gene>
    <name evidence="1" type="ORF">RC083_02270</name>
</gene>
<reference evidence="1 2" key="1">
    <citation type="submission" date="2023-08" db="EMBL/GenBank/DDBJ databases">
        <title>Pseudoalteromonas haloplanktis LL1 genome.</title>
        <authorList>
            <person name="Wu S."/>
        </authorList>
    </citation>
    <scope>NUCLEOTIDE SEQUENCE [LARGE SCALE GENOMIC DNA]</scope>
    <source>
        <strain evidence="1 2">LL1</strain>
    </source>
</reference>